<dbReference type="OrthoDB" id="2638860at2759"/>
<accession>A0A0C9TLH2</accession>
<keyword evidence="3" id="KW-1185">Reference proteome</keyword>
<name>A0A0C9TLH2_SPHS4</name>
<keyword evidence="1" id="KW-1133">Transmembrane helix</keyword>
<reference evidence="2 3" key="1">
    <citation type="submission" date="2014-06" db="EMBL/GenBank/DDBJ databases">
        <title>Evolutionary Origins and Diversification of the Mycorrhizal Mutualists.</title>
        <authorList>
            <consortium name="DOE Joint Genome Institute"/>
            <consortium name="Mycorrhizal Genomics Consortium"/>
            <person name="Kohler A."/>
            <person name="Kuo A."/>
            <person name="Nagy L.G."/>
            <person name="Floudas D."/>
            <person name="Copeland A."/>
            <person name="Barry K.W."/>
            <person name="Cichocki N."/>
            <person name="Veneault-Fourrey C."/>
            <person name="LaButti K."/>
            <person name="Lindquist E.A."/>
            <person name="Lipzen A."/>
            <person name="Lundell T."/>
            <person name="Morin E."/>
            <person name="Murat C."/>
            <person name="Riley R."/>
            <person name="Ohm R."/>
            <person name="Sun H."/>
            <person name="Tunlid A."/>
            <person name="Henrissat B."/>
            <person name="Grigoriev I.V."/>
            <person name="Hibbett D.S."/>
            <person name="Martin F."/>
        </authorList>
    </citation>
    <scope>NUCLEOTIDE SEQUENCE [LARGE SCALE GENOMIC DNA]</scope>
    <source>
        <strain evidence="2 3">SS14</strain>
    </source>
</reference>
<dbReference type="AlphaFoldDB" id="A0A0C9TLH2"/>
<evidence type="ECO:0000256" key="1">
    <source>
        <dbReference type="SAM" id="Phobius"/>
    </source>
</evidence>
<protein>
    <submittedName>
        <fullName evidence="2">Uncharacterized protein</fullName>
    </submittedName>
</protein>
<evidence type="ECO:0000313" key="2">
    <source>
        <dbReference type="EMBL" id="KIJ30743.1"/>
    </source>
</evidence>
<organism evidence="2 3">
    <name type="scientific">Sphaerobolus stellatus (strain SS14)</name>
    <dbReference type="NCBI Taxonomy" id="990650"/>
    <lineage>
        <taxon>Eukaryota</taxon>
        <taxon>Fungi</taxon>
        <taxon>Dikarya</taxon>
        <taxon>Basidiomycota</taxon>
        <taxon>Agaricomycotina</taxon>
        <taxon>Agaricomycetes</taxon>
        <taxon>Phallomycetidae</taxon>
        <taxon>Geastrales</taxon>
        <taxon>Sphaerobolaceae</taxon>
        <taxon>Sphaerobolus</taxon>
    </lineage>
</organism>
<gene>
    <name evidence="2" type="ORF">M422DRAFT_53644</name>
</gene>
<dbReference type="HOGENOM" id="CLU_2172681_0_0_1"/>
<evidence type="ECO:0000313" key="3">
    <source>
        <dbReference type="Proteomes" id="UP000054279"/>
    </source>
</evidence>
<dbReference type="Proteomes" id="UP000054279">
    <property type="component" value="Unassembled WGS sequence"/>
</dbReference>
<feature type="transmembrane region" description="Helical" evidence="1">
    <location>
        <begin position="12"/>
        <end position="30"/>
    </location>
</feature>
<keyword evidence="1" id="KW-0472">Membrane</keyword>
<keyword evidence="1" id="KW-0812">Transmembrane</keyword>
<sequence length="110" mass="12499">MTPLLNTFFRDGAFYCVAILFMYIINLLFIKFQTQSPLESIGQSWEVAILAITAGRMVLNLRGSVRQPDDDWTTENSTTARTDETHDIELRIARPRPAYTTVIDIGLTTE</sequence>
<proteinExistence type="predicted"/>
<dbReference type="EMBL" id="KN837255">
    <property type="protein sequence ID" value="KIJ30743.1"/>
    <property type="molecule type" value="Genomic_DNA"/>
</dbReference>